<dbReference type="PANTHER" id="PTHR22744:SF17">
    <property type="entry name" value="BTB DOMAIN-CONTAINING PROTEIN"/>
    <property type="match status" value="1"/>
</dbReference>
<dbReference type="PANTHER" id="PTHR22744">
    <property type="entry name" value="HELIX LOOP HELIX PROTEIN 21-RELATED"/>
    <property type="match status" value="1"/>
</dbReference>
<organism evidence="3 4">
    <name type="scientific">Ditylenchus destructor</name>
    <dbReference type="NCBI Taxonomy" id="166010"/>
    <lineage>
        <taxon>Eukaryota</taxon>
        <taxon>Metazoa</taxon>
        <taxon>Ecdysozoa</taxon>
        <taxon>Nematoda</taxon>
        <taxon>Chromadorea</taxon>
        <taxon>Rhabditida</taxon>
        <taxon>Tylenchina</taxon>
        <taxon>Tylenchomorpha</taxon>
        <taxon>Sphaerularioidea</taxon>
        <taxon>Anguinidae</taxon>
        <taxon>Anguininae</taxon>
        <taxon>Ditylenchus</taxon>
    </lineage>
</organism>
<feature type="region of interest" description="Disordered" evidence="1">
    <location>
        <begin position="363"/>
        <end position="394"/>
    </location>
</feature>
<reference evidence="3" key="1">
    <citation type="submission" date="2022-01" db="EMBL/GenBank/DDBJ databases">
        <title>Genome Sequence Resource for Two Populations of Ditylenchus destructor, the Migratory Endoparasitic Phytonematode.</title>
        <authorList>
            <person name="Zhang H."/>
            <person name="Lin R."/>
            <person name="Xie B."/>
        </authorList>
    </citation>
    <scope>NUCLEOTIDE SEQUENCE</scope>
    <source>
        <strain evidence="3">BazhouSP</strain>
    </source>
</reference>
<dbReference type="AlphaFoldDB" id="A0AAD4N411"/>
<feature type="domain" description="BTB" evidence="2">
    <location>
        <begin position="193"/>
        <end position="262"/>
    </location>
</feature>
<comment type="caution">
    <text evidence="3">The sequence shown here is derived from an EMBL/GenBank/DDBJ whole genome shotgun (WGS) entry which is preliminary data.</text>
</comment>
<accession>A0AAD4N411</accession>
<dbReference type="InterPro" id="IPR000210">
    <property type="entry name" value="BTB/POZ_dom"/>
</dbReference>
<dbReference type="InterPro" id="IPR011333">
    <property type="entry name" value="SKP1/BTB/POZ_sf"/>
</dbReference>
<dbReference type="Gene3D" id="3.30.710.10">
    <property type="entry name" value="Potassium Channel Kv1.1, Chain A"/>
    <property type="match status" value="2"/>
</dbReference>
<gene>
    <name evidence="3" type="ORF">DdX_09141</name>
</gene>
<dbReference type="EMBL" id="JAKKPZ010000016">
    <property type="protein sequence ID" value="KAI1713070.1"/>
    <property type="molecule type" value="Genomic_DNA"/>
</dbReference>
<evidence type="ECO:0000259" key="2">
    <source>
        <dbReference type="PROSITE" id="PS50097"/>
    </source>
</evidence>
<proteinExistence type="predicted"/>
<protein>
    <submittedName>
        <fullName evidence="3">BTB/POZ domain-containing protein</fullName>
    </submittedName>
</protein>
<evidence type="ECO:0000313" key="4">
    <source>
        <dbReference type="Proteomes" id="UP001201812"/>
    </source>
</evidence>
<evidence type="ECO:0000313" key="3">
    <source>
        <dbReference type="EMBL" id="KAI1713070.1"/>
    </source>
</evidence>
<evidence type="ECO:0000256" key="1">
    <source>
        <dbReference type="SAM" id="MobiDB-lite"/>
    </source>
</evidence>
<dbReference type="SUPFAM" id="SSF54695">
    <property type="entry name" value="POZ domain"/>
    <property type="match status" value="2"/>
</dbReference>
<dbReference type="Pfam" id="PF00651">
    <property type="entry name" value="BTB"/>
    <property type="match status" value="2"/>
</dbReference>
<name>A0AAD4N411_9BILA</name>
<feature type="compositionally biased region" description="Low complexity" evidence="1">
    <location>
        <begin position="363"/>
        <end position="388"/>
    </location>
</feature>
<dbReference type="PROSITE" id="PS50097">
    <property type="entry name" value="BTB"/>
    <property type="match status" value="2"/>
</dbReference>
<keyword evidence="4" id="KW-1185">Reference proteome</keyword>
<feature type="domain" description="BTB" evidence="2">
    <location>
        <begin position="399"/>
        <end position="472"/>
    </location>
</feature>
<dbReference type="Proteomes" id="UP001201812">
    <property type="component" value="Unassembled WGS sequence"/>
</dbReference>
<sequence>MESNCQNCQKLSKYVDSNVFTFSGVNEWQCYMTYRADDNLFDLFPTYTNHIGPAFWTVTFGFLRMENDEITPHVWIDCKRNDPEEQCHTDIFVTFLNHDKYIFHEISPTYQYQETISFSGSPLLTRAKLNLGHVASYRLFRPNYGFVQEDGGITVKIKIAVIKPVRDVKELTAKIFRDVDLENLFSKKTTFPHDCVLLVEGKEVYVQKCVLAMHSPKLKKLFSTHDKLLQELQLKKSLDQNPINLGHRVQYKDLIQLLAVVYLFRPITVKNVESVVKLAYRFKMGQVVNQCEHFLLLHLDDFTGGKKLYMAQKLDLMHLMAECVKKYRCVEDVRSLQDEPQYNDLNDRTRRLILDNIISANKSPDAGASSDSSSDNGDSSDDIGGPDAQKFSSSTTYAPDCTLIVEEKRIPVHKKLLALYSEYFKAMFDRDDQSNVQFVEQSMNEIPLIDKKYDEMVELLAFVYPSSRPITATNIEPILRLSDFFQMQAIKERCKDFILTPKNGMQDSIKFVLTQQYDFEDAQEKLAQRYQYLDDVLGLAGEPEFELLNDRTRRLILDNMVHDPDQEDSESSE</sequence>
<dbReference type="SMART" id="SM00225">
    <property type="entry name" value="BTB"/>
    <property type="match status" value="2"/>
</dbReference>